<reference evidence="1 2" key="1">
    <citation type="submission" date="2016-10" db="EMBL/GenBank/DDBJ databases">
        <authorList>
            <person name="de Groot N.N."/>
        </authorList>
    </citation>
    <scope>NUCLEOTIDE SEQUENCE [LARGE SCALE GENOMIC DNA]</scope>
    <source>
        <strain evidence="1 2">JCM 11308</strain>
    </source>
</reference>
<evidence type="ECO:0008006" key="3">
    <source>
        <dbReference type="Google" id="ProtNLM"/>
    </source>
</evidence>
<organism evidence="1 2">
    <name type="scientific">Rhodococcus tukisamuensis</name>
    <dbReference type="NCBI Taxonomy" id="168276"/>
    <lineage>
        <taxon>Bacteria</taxon>
        <taxon>Bacillati</taxon>
        <taxon>Actinomycetota</taxon>
        <taxon>Actinomycetes</taxon>
        <taxon>Mycobacteriales</taxon>
        <taxon>Nocardiaceae</taxon>
        <taxon>Rhodococcus</taxon>
    </lineage>
</organism>
<protein>
    <recommendedName>
        <fullName evidence="3">DUF559 domain-containing protein</fullName>
    </recommendedName>
</protein>
<keyword evidence="2" id="KW-1185">Reference proteome</keyword>
<dbReference type="EMBL" id="FNAB01000011">
    <property type="protein sequence ID" value="SDE16913.1"/>
    <property type="molecule type" value="Genomic_DNA"/>
</dbReference>
<dbReference type="STRING" id="168276.SAMN05444580_11171"/>
<gene>
    <name evidence="1" type="ORF">SAMN05444580_11171</name>
</gene>
<evidence type="ECO:0000313" key="2">
    <source>
        <dbReference type="Proteomes" id="UP000199417"/>
    </source>
</evidence>
<dbReference type="InterPro" id="IPR011335">
    <property type="entry name" value="Restrct_endonuc-II-like"/>
</dbReference>
<evidence type="ECO:0000313" key="1">
    <source>
        <dbReference type="EMBL" id="SDE16913.1"/>
    </source>
</evidence>
<name>A0A1G7AQ27_9NOCA</name>
<dbReference type="AlphaFoldDB" id="A0A1G7AQ27"/>
<dbReference type="RefSeq" id="WP_072846732.1">
    <property type="nucleotide sequence ID" value="NZ_FNAB01000011.1"/>
</dbReference>
<sequence length="289" mass="31958">MGAHDAPFRGSSAIAAGLVTEHQLRHDFARIYRDVYVAKRVELTAAMRARAAWVFVAPNAVLTGFSAAALHGSKWIDVSAPAEVIRSGHHRPAPNLLVHDYRLEPGESTFVEGMRVATPARAAFDLGRRLPRREAIVALDALCHATGLKPEEVGMLADRHPGARGVTALRSFLADADGGAESPPETHTRLEIIDAGLPRPETQIVIVGEDGWEFARSDLGWREWRVLVEYDGEHHWKQRRQRAWDIERLARIEALGWAVVRVGAELLYDRPAALIRRVREKLLAAGAPV</sequence>
<dbReference type="Proteomes" id="UP000199417">
    <property type="component" value="Unassembled WGS sequence"/>
</dbReference>
<accession>A0A1G7AQ27</accession>
<dbReference type="SUPFAM" id="SSF52980">
    <property type="entry name" value="Restriction endonuclease-like"/>
    <property type="match status" value="1"/>
</dbReference>
<proteinExistence type="predicted"/>